<gene>
    <name evidence="2" type="ORF">SAMN02983006_02037</name>
</gene>
<reference evidence="2 3" key="1">
    <citation type="submission" date="2016-10" db="EMBL/GenBank/DDBJ databases">
        <authorList>
            <person name="de Groot N.N."/>
        </authorList>
    </citation>
    <scope>NUCLEOTIDE SEQUENCE [LARGE SCALE GENOMIC DNA]</scope>
    <source>
        <strain evidence="2 3">ATCC 51327</strain>
    </source>
</reference>
<dbReference type="InterPro" id="IPR017585">
    <property type="entry name" value="SAF_FlgA"/>
</dbReference>
<feature type="domain" description="Flagella basal body P-ring formation protein FlgA SAF" evidence="1">
    <location>
        <begin position="195"/>
        <end position="318"/>
    </location>
</feature>
<dbReference type="RefSeq" id="WP_089862106.1">
    <property type="nucleotide sequence ID" value="NZ_FOTI01000031.1"/>
</dbReference>
<dbReference type="NCBIfam" id="TIGR03170">
    <property type="entry name" value="flgA_cterm"/>
    <property type="match status" value="1"/>
</dbReference>
<organism evidence="2 3">
    <name type="scientific">Halanaerobium salsuginis</name>
    <dbReference type="NCBI Taxonomy" id="29563"/>
    <lineage>
        <taxon>Bacteria</taxon>
        <taxon>Bacillati</taxon>
        <taxon>Bacillota</taxon>
        <taxon>Clostridia</taxon>
        <taxon>Halanaerobiales</taxon>
        <taxon>Halanaerobiaceae</taxon>
        <taxon>Halanaerobium</taxon>
    </lineage>
</organism>
<dbReference type="PANTHER" id="PTHR36307">
    <property type="entry name" value="FLAGELLA BASAL BODY P-RING FORMATION PROTEIN FLGA"/>
    <property type="match status" value="1"/>
</dbReference>
<dbReference type="Pfam" id="PF13144">
    <property type="entry name" value="ChapFlgA"/>
    <property type="match status" value="1"/>
</dbReference>
<keyword evidence="2" id="KW-0969">Cilium</keyword>
<dbReference type="STRING" id="29563.SAMN02983006_02037"/>
<keyword evidence="3" id="KW-1185">Reference proteome</keyword>
<dbReference type="AlphaFoldDB" id="A0A1I4KK33"/>
<dbReference type="GO" id="GO:0044780">
    <property type="term" value="P:bacterial-type flagellum assembly"/>
    <property type="evidence" value="ECO:0007669"/>
    <property type="project" value="InterPro"/>
</dbReference>
<protein>
    <submittedName>
        <fullName evidence="2">Chaperone for flagella basal body P-ring formation</fullName>
    </submittedName>
</protein>
<proteinExistence type="predicted"/>
<keyword evidence="2" id="KW-0966">Cell projection</keyword>
<evidence type="ECO:0000259" key="1">
    <source>
        <dbReference type="Pfam" id="PF13144"/>
    </source>
</evidence>
<dbReference type="InterPro" id="IPR039246">
    <property type="entry name" value="Flagellar_FlgA"/>
</dbReference>
<evidence type="ECO:0000313" key="3">
    <source>
        <dbReference type="Proteomes" id="UP000199006"/>
    </source>
</evidence>
<sequence>MKKILLFLLILVTLTGNALALEIIIPEKVLVESDQILLSSIADFNEFNLNEETAVKLQKLDFGDSPKIGYQKRISHVLVDLSLQNIGLNKTDYQLVMPKYVTISRKSRVINPAEIKARVEAYLKNNLDYKLANLVIKSTRKLKAIEIADQPYQIKIASSYNLKFSNNSLPIEITQAGKSVKRIYYPFKLGVKEKFWVANHDLAYGSNLEKNDFTFKVKTVFADPADYVKDWEKNNIRQQNLAISLREGDVLSFKDLKKSLAVKWGDKLRLKLKVNSVILTTTVIARGRGGIGDQITVENIKSGYRFKAKIISATEVRMVSN</sequence>
<dbReference type="OrthoDB" id="2111534at2"/>
<dbReference type="Proteomes" id="UP000199006">
    <property type="component" value="Unassembled WGS sequence"/>
</dbReference>
<name>A0A1I4KK33_9FIRM</name>
<accession>A0A1I4KK33</accession>
<dbReference type="PANTHER" id="PTHR36307:SF1">
    <property type="entry name" value="FLAGELLA BASAL BODY P-RING FORMATION PROTEIN FLGA"/>
    <property type="match status" value="1"/>
</dbReference>
<evidence type="ECO:0000313" key="2">
    <source>
        <dbReference type="EMBL" id="SFL78906.1"/>
    </source>
</evidence>
<dbReference type="EMBL" id="FOTI01000031">
    <property type="protein sequence ID" value="SFL78906.1"/>
    <property type="molecule type" value="Genomic_DNA"/>
</dbReference>
<keyword evidence="2" id="KW-0282">Flagellum</keyword>